<dbReference type="ESTHER" id="capte-r7vgb9">
    <property type="family name" value="Cholesterol_esterase"/>
</dbReference>
<dbReference type="InterPro" id="IPR002018">
    <property type="entry name" value="CarbesteraseB"/>
</dbReference>
<dbReference type="HOGENOM" id="CLU_006586_13_0_1"/>
<evidence type="ECO:0000256" key="4">
    <source>
        <dbReference type="RuleBase" id="RU361235"/>
    </source>
</evidence>
<evidence type="ECO:0000313" key="7">
    <source>
        <dbReference type="EnsemblMetazoa" id="CapteP204250"/>
    </source>
</evidence>
<dbReference type="EnsemblMetazoa" id="CapteT204250">
    <property type="protein sequence ID" value="CapteP204250"/>
    <property type="gene ID" value="CapteG204250"/>
</dbReference>
<keyword evidence="8" id="KW-1185">Reference proteome</keyword>
<dbReference type="InterPro" id="IPR029058">
    <property type="entry name" value="AB_hydrolase_fold"/>
</dbReference>
<reference evidence="7" key="3">
    <citation type="submission" date="2015-06" db="UniProtKB">
        <authorList>
            <consortium name="EnsemblMetazoa"/>
        </authorList>
    </citation>
    <scope>IDENTIFICATION</scope>
</reference>
<comment type="similarity">
    <text evidence="1 4">Belongs to the type-B carboxylesterase/lipase family.</text>
</comment>
<proteinExistence type="inferred from homology"/>
<dbReference type="InterPro" id="IPR051093">
    <property type="entry name" value="Neuroligin/BSAL"/>
</dbReference>
<evidence type="ECO:0000256" key="3">
    <source>
        <dbReference type="ARBA" id="ARBA00022801"/>
    </source>
</evidence>
<protein>
    <recommendedName>
        <fullName evidence="4">Carboxylic ester hydrolase</fullName>
        <ecNumber evidence="4">3.1.1.-</ecNumber>
    </recommendedName>
</protein>
<evidence type="ECO:0000259" key="5">
    <source>
        <dbReference type="Pfam" id="PF00135"/>
    </source>
</evidence>
<reference evidence="8" key="1">
    <citation type="submission" date="2012-12" db="EMBL/GenBank/DDBJ databases">
        <authorList>
            <person name="Hellsten U."/>
            <person name="Grimwood J."/>
            <person name="Chapman J.A."/>
            <person name="Shapiro H."/>
            <person name="Aerts A."/>
            <person name="Otillar R.P."/>
            <person name="Terry A.Y."/>
            <person name="Boore J.L."/>
            <person name="Simakov O."/>
            <person name="Marletaz F."/>
            <person name="Cho S.-J."/>
            <person name="Edsinger-Gonzales E."/>
            <person name="Havlak P."/>
            <person name="Kuo D.-H."/>
            <person name="Larsson T."/>
            <person name="Lv J."/>
            <person name="Arendt D."/>
            <person name="Savage R."/>
            <person name="Osoegawa K."/>
            <person name="de Jong P."/>
            <person name="Lindberg D.R."/>
            <person name="Seaver E.C."/>
            <person name="Weisblat D.A."/>
            <person name="Putnam N.H."/>
            <person name="Grigoriev I.V."/>
            <person name="Rokhsar D.S."/>
        </authorList>
    </citation>
    <scope>NUCLEOTIDE SEQUENCE</scope>
    <source>
        <strain evidence="8">I ESC-2004</strain>
    </source>
</reference>
<dbReference type="PANTHER" id="PTHR43903">
    <property type="entry name" value="NEUROLIGIN"/>
    <property type="match status" value="1"/>
</dbReference>
<feature type="chain" id="PRO_5008452566" description="Carboxylic ester hydrolase" evidence="4">
    <location>
        <begin position="20"/>
        <end position="611"/>
    </location>
</feature>
<reference evidence="6 8" key="2">
    <citation type="journal article" date="2013" name="Nature">
        <title>Insights into bilaterian evolution from three spiralian genomes.</title>
        <authorList>
            <person name="Simakov O."/>
            <person name="Marletaz F."/>
            <person name="Cho S.J."/>
            <person name="Edsinger-Gonzales E."/>
            <person name="Havlak P."/>
            <person name="Hellsten U."/>
            <person name="Kuo D.H."/>
            <person name="Larsson T."/>
            <person name="Lv J."/>
            <person name="Arendt D."/>
            <person name="Savage R."/>
            <person name="Osoegawa K."/>
            <person name="de Jong P."/>
            <person name="Grimwood J."/>
            <person name="Chapman J.A."/>
            <person name="Shapiro H."/>
            <person name="Aerts A."/>
            <person name="Otillar R.P."/>
            <person name="Terry A.Y."/>
            <person name="Boore J.L."/>
            <person name="Grigoriev I.V."/>
            <person name="Lindberg D.R."/>
            <person name="Seaver E.C."/>
            <person name="Weisblat D.A."/>
            <person name="Putnam N.H."/>
            <person name="Rokhsar D.S."/>
        </authorList>
    </citation>
    <scope>NUCLEOTIDE SEQUENCE</scope>
    <source>
        <strain evidence="6 8">I ESC-2004</strain>
    </source>
</reference>
<name>R7VGB9_CAPTE</name>
<evidence type="ECO:0000256" key="2">
    <source>
        <dbReference type="ARBA" id="ARBA00022729"/>
    </source>
</evidence>
<evidence type="ECO:0000313" key="6">
    <source>
        <dbReference type="EMBL" id="ELU17659.1"/>
    </source>
</evidence>
<dbReference type="OrthoDB" id="6147159at2759"/>
<dbReference type="Pfam" id="PF00135">
    <property type="entry name" value="COesterase"/>
    <property type="match status" value="1"/>
</dbReference>
<evidence type="ECO:0000256" key="1">
    <source>
        <dbReference type="ARBA" id="ARBA00005964"/>
    </source>
</evidence>
<dbReference type="EMBL" id="AMQN01016777">
    <property type="status" value="NOT_ANNOTATED_CDS"/>
    <property type="molecule type" value="Genomic_DNA"/>
</dbReference>
<keyword evidence="2 4" id="KW-0732">Signal</keyword>
<dbReference type="Gene3D" id="3.40.50.1820">
    <property type="entry name" value="alpha/beta hydrolase"/>
    <property type="match status" value="1"/>
</dbReference>
<dbReference type="EMBL" id="KB292389">
    <property type="protein sequence ID" value="ELU17659.1"/>
    <property type="molecule type" value="Genomic_DNA"/>
</dbReference>
<dbReference type="PROSITE" id="PS00122">
    <property type="entry name" value="CARBOXYLESTERASE_B_1"/>
    <property type="match status" value="1"/>
</dbReference>
<feature type="domain" description="Carboxylesterase type B" evidence="5">
    <location>
        <begin position="24"/>
        <end position="540"/>
    </location>
</feature>
<keyword evidence="3 4" id="KW-0378">Hydrolase</keyword>
<dbReference type="STRING" id="283909.R7VGB9"/>
<dbReference type="OMA" id="REGNWEN"/>
<dbReference type="SUPFAM" id="SSF53474">
    <property type="entry name" value="alpha/beta-Hydrolases"/>
    <property type="match status" value="1"/>
</dbReference>
<dbReference type="EC" id="3.1.1.-" evidence="4"/>
<organism evidence="6">
    <name type="scientific">Capitella teleta</name>
    <name type="common">Polychaete worm</name>
    <dbReference type="NCBI Taxonomy" id="283909"/>
    <lineage>
        <taxon>Eukaryota</taxon>
        <taxon>Metazoa</taxon>
        <taxon>Spiralia</taxon>
        <taxon>Lophotrochozoa</taxon>
        <taxon>Annelida</taxon>
        <taxon>Polychaeta</taxon>
        <taxon>Sedentaria</taxon>
        <taxon>Scolecida</taxon>
        <taxon>Capitellidae</taxon>
        <taxon>Capitella</taxon>
    </lineage>
</organism>
<gene>
    <name evidence="6" type="ORF">CAPTEDRAFT_204250</name>
</gene>
<dbReference type="InterPro" id="IPR019826">
    <property type="entry name" value="Carboxylesterase_B_AS"/>
</dbReference>
<feature type="signal peptide" evidence="4">
    <location>
        <begin position="1"/>
        <end position="19"/>
    </location>
</feature>
<dbReference type="GO" id="GO:0016787">
    <property type="term" value="F:hydrolase activity"/>
    <property type="evidence" value="ECO:0007669"/>
    <property type="project" value="UniProtKB-KW"/>
</dbReference>
<dbReference type="Proteomes" id="UP000014760">
    <property type="component" value="Unassembled WGS sequence"/>
</dbReference>
<evidence type="ECO:0000313" key="8">
    <source>
        <dbReference type="Proteomes" id="UP000014760"/>
    </source>
</evidence>
<dbReference type="PROSITE" id="PS00941">
    <property type="entry name" value="CARBOXYLESTERASE_B_2"/>
    <property type="match status" value="1"/>
</dbReference>
<sequence>MGSLRYLVGLMLVGWSVQQTPVDVEVDSGTLRGQRHDDGAGNVYDEFLGIPFAAPPIGNLRWEKPEPVEAWDGILEVTQFSIHCTHFFAPFYPILGIGEGAHGEDCLYLNVWVPEGVDEVSDLPVMVYYFGGGFVLGTGEMYPSQKLATEANVIVVNFNYRLSTLGWLSSGDDVLPGNFGMWDARAALQWVQRNIAQFGGDPDRVTIFGQSAGGCMVSHSVISPQFEGLFQRAIAISGVANTYFGLTRQPRGNLLMMSEVFGCETEDAQEIVDCLRPFDNDLLDFWGIIGDVMRGRMPSFIPTIDGEMIIGEPSELYAEGYGKDIDYITGNTHHDSAGIILMNPIAMRFLGDRFSVAATQESLSEFMELFFSFSTNGEELTDIVYDLYPDMISTDNLTRTLNTVEWSTDMWMRGPSFYEATQHGLNAGPDGGSTYHYEFQFRHTFLAGYPDWVDGSHVDDLYTVFGQPFMEQYRQIFLRLPWTAPDITAHNLWTSYLSNFAHTGDPNVGDKEVPVPWPEMVDRESGRLVVSDDPRVDQISNEDADLFYYWASEFKDLVERPEFNKEHYDAKTLIKKVVELKDVFPSIVSDERLLAMINQQIDYFIEKGISK</sequence>
<dbReference type="AlphaFoldDB" id="R7VGB9"/>
<dbReference type="InterPro" id="IPR019819">
    <property type="entry name" value="Carboxylesterase_B_CS"/>
</dbReference>
<accession>R7VGB9</accession>